<feature type="compositionally biased region" description="Acidic residues" evidence="1">
    <location>
        <begin position="243"/>
        <end position="252"/>
    </location>
</feature>
<sequence length="335" mass="36160">MPPRRSSRPSISSPTGGDDVSSLTLGQVRDRLNRNEALLNSPLFASPNGANVLVSPPTSPQIGVGESGPGPSTISFSSPQPNHDPVKDKLLLARESLLAREQELMMNNMQINENGHSERRKSGKERVIERIREDEGRLAKNGLILPIDQTLTLGQRDYQNATALSLSQLSLNHTRSSSPKPRRPNPHSSSRSGLGGADPFGGEDEISRANRLARLNAFMSYKSTDSDEEDFDDNEDYNRHAEDEDADGDDDAYLNKLREGNGDADIDIDIDGEGDFPLSGPASGGYDGNGLPLRTTDETGQEVDEFGEDDEIFLEGNDEYANGAGQGTLAAGPGR</sequence>
<reference evidence="2 3" key="1">
    <citation type="submission" date="2024-01" db="EMBL/GenBank/DDBJ databases">
        <title>Comparative genomics of Cryptococcus and Kwoniella reveals pathogenesis evolution and contrasting modes of karyotype evolution via chromosome fusion or intercentromeric recombination.</title>
        <authorList>
            <person name="Coelho M.A."/>
            <person name="David-Palma M."/>
            <person name="Shea T."/>
            <person name="Bowers K."/>
            <person name="McGinley-Smith S."/>
            <person name="Mohammad A.W."/>
            <person name="Gnirke A."/>
            <person name="Yurkov A.M."/>
            <person name="Nowrousian M."/>
            <person name="Sun S."/>
            <person name="Cuomo C.A."/>
            <person name="Heitman J."/>
        </authorList>
    </citation>
    <scope>NUCLEOTIDE SEQUENCE [LARGE SCALE GENOMIC DNA]</scope>
    <source>
        <strain evidence="2">CBS 11374</strain>
    </source>
</reference>
<evidence type="ECO:0000313" key="2">
    <source>
        <dbReference type="EMBL" id="WRT70601.1"/>
    </source>
</evidence>
<organism evidence="2 3">
    <name type="scientific">Kwoniella shivajii</name>
    <dbReference type="NCBI Taxonomy" id="564305"/>
    <lineage>
        <taxon>Eukaryota</taxon>
        <taxon>Fungi</taxon>
        <taxon>Dikarya</taxon>
        <taxon>Basidiomycota</taxon>
        <taxon>Agaricomycotina</taxon>
        <taxon>Tremellomycetes</taxon>
        <taxon>Tremellales</taxon>
        <taxon>Cryptococcaceae</taxon>
        <taxon>Kwoniella</taxon>
    </lineage>
</organism>
<feature type="region of interest" description="Disordered" evidence="1">
    <location>
        <begin position="171"/>
        <end position="204"/>
    </location>
</feature>
<protein>
    <submittedName>
        <fullName evidence="2">Uncharacterized protein</fullName>
    </submittedName>
</protein>
<dbReference type="GeneID" id="87959729"/>
<dbReference type="Proteomes" id="UP001329825">
    <property type="component" value="Chromosome 11"/>
</dbReference>
<feature type="compositionally biased region" description="Acidic residues" evidence="1">
    <location>
        <begin position="262"/>
        <end position="274"/>
    </location>
</feature>
<gene>
    <name evidence="2" type="ORF">IL334_007599</name>
</gene>
<feature type="region of interest" description="Disordered" evidence="1">
    <location>
        <begin position="223"/>
        <end position="297"/>
    </location>
</feature>
<evidence type="ECO:0000256" key="1">
    <source>
        <dbReference type="SAM" id="MobiDB-lite"/>
    </source>
</evidence>
<accession>A0ABZ1D940</accession>
<feature type="region of interest" description="Disordered" evidence="1">
    <location>
        <begin position="1"/>
        <end position="28"/>
    </location>
</feature>
<evidence type="ECO:0000313" key="3">
    <source>
        <dbReference type="Proteomes" id="UP001329825"/>
    </source>
</evidence>
<feature type="compositionally biased region" description="Polar residues" evidence="1">
    <location>
        <begin position="70"/>
        <end position="81"/>
    </location>
</feature>
<dbReference type="EMBL" id="CP141891">
    <property type="protein sequence ID" value="WRT70601.1"/>
    <property type="molecule type" value="Genomic_DNA"/>
</dbReference>
<keyword evidence="3" id="KW-1185">Reference proteome</keyword>
<proteinExistence type="predicted"/>
<name>A0ABZ1D940_9TREE</name>
<dbReference type="RefSeq" id="XP_062795340.1">
    <property type="nucleotide sequence ID" value="XM_062939289.1"/>
</dbReference>
<feature type="region of interest" description="Disordered" evidence="1">
    <location>
        <begin position="54"/>
        <end position="86"/>
    </location>
</feature>
<feature type="compositionally biased region" description="Acidic residues" evidence="1">
    <location>
        <begin position="226"/>
        <end position="235"/>
    </location>
</feature>